<proteinExistence type="predicted"/>
<keyword evidence="2" id="KW-1185">Reference proteome</keyword>
<dbReference type="AlphaFoldDB" id="A0A1Z4JRX1"/>
<accession>A0A1Z4JRX1</accession>
<dbReference type="EMBL" id="AP018204">
    <property type="protein sequence ID" value="BAY59479.1"/>
    <property type="molecule type" value="Genomic_DNA"/>
</dbReference>
<evidence type="ECO:0000313" key="1">
    <source>
        <dbReference type="EMBL" id="BAY59479.1"/>
    </source>
</evidence>
<protein>
    <submittedName>
        <fullName evidence="1">Uncharacterized protein</fullName>
    </submittedName>
</protein>
<evidence type="ECO:0000313" key="2">
    <source>
        <dbReference type="Proteomes" id="UP000217895"/>
    </source>
</evidence>
<gene>
    <name evidence="1" type="ORF">NIES2135_63560</name>
</gene>
<name>A0A1Z4JRX1_LEPBY</name>
<reference evidence="1 2" key="1">
    <citation type="submission" date="2017-06" db="EMBL/GenBank/DDBJ databases">
        <title>Genome sequencing of cyanobaciteial culture collection at National Institute for Environmental Studies (NIES).</title>
        <authorList>
            <person name="Hirose Y."/>
            <person name="Shimura Y."/>
            <person name="Fujisawa T."/>
            <person name="Nakamura Y."/>
            <person name="Kawachi M."/>
        </authorList>
    </citation>
    <scope>NUCLEOTIDE SEQUENCE [LARGE SCALE GENOMIC DNA]</scope>
    <source>
        <strain evidence="1 2">NIES-2135</strain>
        <plasmid evidence="2">Plasmid Plasmid1 dna</plasmid>
    </source>
</reference>
<dbReference type="Proteomes" id="UP000217895">
    <property type="component" value="Plasmid Plasmid1 dna"/>
</dbReference>
<keyword evidence="1" id="KW-0614">Plasmid</keyword>
<organism evidence="1 2">
    <name type="scientific">Leptolyngbya boryana NIES-2135</name>
    <dbReference type="NCBI Taxonomy" id="1973484"/>
    <lineage>
        <taxon>Bacteria</taxon>
        <taxon>Bacillati</taxon>
        <taxon>Cyanobacteriota</taxon>
        <taxon>Cyanophyceae</taxon>
        <taxon>Leptolyngbyales</taxon>
        <taxon>Leptolyngbyaceae</taxon>
        <taxon>Leptolyngbya group</taxon>
        <taxon>Leptolyngbya</taxon>
    </lineage>
</organism>
<sequence>MKATDVNQAVQHSINDARLAIKFLIKILPFLPDQAPQHTIEEYPRIWSC</sequence>
<geneLocation type="plasmid" evidence="1">
    <name>plasmid1</name>
</geneLocation>